<dbReference type="PANTHER" id="PTHR39072:SF2">
    <property type="match status" value="1"/>
</dbReference>
<feature type="region of interest" description="Disordered" evidence="1">
    <location>
        <begin position="182"/>
        <end position="206"/>
    </location>
</feature>
<organism evidence="2 3">
    <name type="scientific">Ceutorhynchus assimilis</name>
    <name type="common">cabbage seed weevil</name>
    <dbReference type="NCBI Taxonomy" id="467358"/>
    <lineage>
        <taxon>Eukaryota</taxon>
        <taxon>Metazoa</taxon>
        <taxon>Ecdysozoa</taxon>
        <taxon>Arthropoda</taxon>
        <taxon>Hexapoda</taxon>
        <taxon>Insecta</taxon>
        <taxon>Pterygota</taxon>
        <taxon>Neoptera</taxon>
        <taxon>Endopterygota</taxon>
        <taxon>Coleoptera</taxon>
        <taxon>Polyphaga</taxon>
        <taxon>Cucujiformia</taxon>
        <taxon>Curculionidae</taxon>
        <taxon>Ceutorhynchinae</taxon>
        <taxon>Ceutorhynchus</taxon>
    </lineage>
</organism>
<evidence type="ECO:0000256" key="1">
    <source>
        <dbReference type="SAM" id="MobiDB-lite"/>
    </source>
</evidence>
<evidence type="ECO:0000313" key="3">
    <source>
        <dbReference type="Proteomes" id="UP001152799"/>
    </source>
</evidence>
<dbReference type="PANTHER" id="PTHR39072">
    <property type="entry name" value="RE48511P"/>
    <property type="match status" value="1"/>
</dbReference>
<dbReference type="AlphaFoldDB" id="A0A9N9N227"/>
<dbReference type="OrthoDB" id="10040649at2759"/>
<dbReference type="Proteomes" id="UP001152799">
    <property type="component" value="Chromosome 9"/>
</dbReference>
<name>A0A9N9N227_9CUCU</name>
<protein>
    <submittedName>
        <fullName evidence="2">Uncharacterized protein</fullName>
    </submittedName>
</protein>
<gene>
    <name evidence="2" type="ORF">CEUTPL_LOCUS14107</name>
</gene>
<dbReference type="EMBL" id="OU892285">
    <property type="protein sequence ID" value="CAG9773721.1"/>
    <property type="molecule type" value="Genomic_DNA"/>
</dbReference>
<evidence type="ECO:0000313" key="2">
    <source>
        <dbReference type="EMBL" id="CAG9773721.1"/>
    </source>
</evidence>
<reference evidence="2" key="1">
    <citation type="submission" date="2022-01" db="EMBL/GenBank/DDBJ databases">
        <authorList>
            <person name="King R."/>
        </authorList>
    </citation>
    <scope>NUCLEOTIDE SEQUENCE</scope>
</reference>
<keyword evidence="3" id="KW-1185">Reference proteome</keyword>
<feature type="region of interest" description="Disordered" evidence="1">
    <location>
        <begin position="97"/>
        <end position="131"/>
    </location>
</feature>
<sequence>MVAHHLIWCSVVNKDRKAALATNSPVAHRTGLVRLIEGTVIDGRYAQIIESTSSFILPSISPSAVANEIVPTATKVLGDGAGASIIAPTPVVLEGSLTDSAGSEETSTESSDEDNEEDRNGRNKSGLNFQSKKRTLTPAIRSFVSRQRPSFALKRNKAGATAAATITRLYFTPTVTAIPVSKANRLGGRRSSSSNQVTQPTASGSRRFPGLKLRLQVDEAALAKLMLHLVYLDELELREVLHWATAITEGLVRCLVEIRDLESDLRLQQV</sequence>
<feature type="compositionally biased region" description="Acidic residues" evidence="1">
    <location>
        <begin position="106"/>
        <end position="117"/>
    </location>
</feature>
<proteinExistence type="predicted"/>
<accession>A0A9N9N227</accession>
<feature type="compositionally biased region" description="Polar residues" evidence="1">
    <location>
        <begin position="195"/>
        <end position="204"/>
    </location>
</feature>